<accession>A0ABS3YAD2</accession>
<evidence type="ECO:0000313" key="3">
    <source>
        <dbReference type="Proteomes" id="UP000679126"/>
    </source>
</evidence>
<dbReference type="EMBL" id="JAGHKP010000001">
    <property type="protein sequence ID" value="MBO9151298.1"/>
    <property type="molecule type" value="Genomic_DNA"/>
</dbReference>
<dbReference type="RefSeq" id="WP_209143367.1">
    <property type="nucleotide sequence ID" value="NZ_JAGHKP010000001.1"/>
</dbReference>
<name>A0ABS3YAD2_9BACT</name>
<proteinExistence type="predicted"/>
<comment type="caution">
    <text evidence="2">The sequence shown here is derived from an EMBL/GenBank/DDBJ whole genome shotgun (WGS) entry which is preliminary data.</text>
</comment>
<protein>
    <submittedName>
        <fullName evidence="2">Uncharacterized protein</fullName>
    </submittedName>
</protein>
<sequence length="121" mass="14047">MICVIMLTIQLVSLSVPVVAAHRQLADGGWQSLAEKHRAPVHMEEDEPVHEIAKTPKHRRKSRLYISGASRQYSFENYAIFRLPQNPTLSIFIPENKTGEYRFQHAFLPAYYSFLFRLTPF</sequence>
<keyword evidence="3" id="KW-1185">Reference proteome</keyword>
<evidence type="ECO:0000256" key="1">
    <source>
        <dbReference type="SAM" id="SignalP"/>
    </source>
</evidence>
<gene>
    <name evidence="2" type="ORF">J7I43_03705</name>
</gene>
<evidence type="ECO:0000313" key="2">
    <source>
        <dbReference type="EMBL" id="MBO9151298.1"/>
    </source>
</evidence>
<feature type="signal peptide" evidence="1">
    <location>
        <begin position="1"/>
        <end position="20"/>
    </location>
</feature>
<feature type="chain" id="PRO_5046937276" evidence="1">
    <location>
        <begin position="21"/>
        <end position="121"/>
    </location>
</feature>
<reference evidence="3" key="1">
    <citation type="submission" date="2021-03" db="EMBL/GenBank/DDBJ databases">
        <title>Assistant Professor.</title>
        <authorList>
            <person name="Huq M.A."/>
        </authorList>
    </citation>
    <scope>NUCLEOTIDE SEQUENCE [LARGE SCALE GENOMIC DNA]</scope>
    <source>
        <strain evidence="3">MAH-28</strain>
    </source>
</reference>
<organism evidence="2 3">
    <name type="scientific">Chitinophaga chungangae</name>
    <dbReference type="NCBI Taxonomy" id="2821488"/>
    <lineage>
        <taxon>Bacteria</taxon>
        <taxon>Pseudomonadati</taxon>
        <taxon>Bacteroidota</taxon>
        <taxon>Chitinophagia</taxon>
        <taxon>Chitinophagales</taxon>
        <taxon>Chitinophagaceae</taxon>
        <taxon>Chitinophaga</taxon>
    </lineage>
</organism>
<dbReference type="Proteomes" id="UP000679126">
    <property type="component" value="Unassembled WGS sequence"/>
</dbReference>
<keyword evidence="1" id="KW-0732">Signal</keyword>